<evidence type="ECO:0000313" key="1">
    <source>
        <dbReference type="EMBL" id="JAD56814.1"/>
    </source>
</evidence>
<protein>
    <submittedName>
        <fullName evidence="1">Uncharacterized protein</fullName>
    </submittedName>
</protein>
<accession>A0A0A9AYH2</accession>
<reference evidence="1" key="2">
    <citation type="journal article" date="2015" name="Data Brief">
        <title>Shoot transcriptome of the giant reed, Arundo donax.</title>
        <authorList>
            <person name="Barrero R.A."/>
            <person name="Guerrero F.D."/>
            <person name="Moolhuijzen P."/>
            <person name="Goolsby J.A."/>
            <person name="Tidwell J."/>
            <person name="Bellgard S.E."/>
            <person name="Bellgard M.I."/>
        </authorList>
    </citation>
    <scope>NUCLEOTIDE SEQUENCE</scope>
    <source>
        <tissue evidence="1">Shoot tissue taken approximately 20 cm above the soil surface</tissue>
    </source>
</reference>
<sequence>MALHSQNVCQAAYPLIVWPNIQQSHLFE</sequence>
<dbReference type="EMBL" id="GBRH01241081">
    <property type="protein sequence ID" value="JAD56814.1"/>
    <property type="molecule type" value="Transcribed_RNA"/>
</dbReference>
<name>A0A0A9AYH2_ARUDO</name>
<proteinExistence type="predicted"/>
<reference evidence="1" key="1">
    <citation type="submission" date="2014-09" db="EMBL/GenBank/DDBJ databases">
        <authorList>
            <person name="Magalhaes I.L.F."/>
            <person name="Oliveira U."/>
            <person name="Santos F.R."/>
            <person name="Vidigal T.H.D.A."/>
            <person name="Brescovit A.D."/>
            <person name="Santos A.J."/>
        </authorList>
    </citation>
    <scope>NUCLEOTIDE SEQUENCE</scope>
    <source>
        <tissue evidence="1">Shoot tissue taken approximately 20 cm above the soil surface</tissue>
    </source>
</reference>
<dbReference type="AlphaFoldDB" id="A0A0A9AYH2"/>
<organism evidence="1">
    <name type="scientific">Arundo donax</name>
    <name type="common">Giant reed</name>
    <name type="synonym">Donax arundinaceus</name>
    <dbReference type="NCBI Taxonomy" id="35708"/>
    <lineage>
        <taxon>Eukaryota</taxon>
        <taxon>Viridiplantae</taxon>
        <taxon>Streptophyta</taxon>
        <taxon>Embryophyta</taxon>
        <taxon>Tracheophyta</taxon>
        <taxon>Spermatophyta</taxon>
        <taxon>Magnoliopsida</taxon>
        <taxon>Liliopsida</taxon>
        <taxon>Poales</taxon>
        <taxon>Poaceae</taxon>
        <taxon>PACMAD clade</taxon>
        <taxon>Arundinoideae</taxon>
        <taxon>Arundineae</taxon>
        <taxon>Arundo</taxon>
    </lineage>
</organism>